<dbReference type="InterPro" id="IPR028987">
    <property type="entry name" value="ATP_synth_B-like_membr_sf"/>
</dbReference>
<dbReference type="InterPro" id="IPR050059">
    <property type="entry name" value="ATP_synthase_B_chain"/>
</dbReference>
<dbReference type="GO" id="GO:0012505">
    <property type="term" value="C:endomembrane system"/>
    <property type="evidence" value="ECO:0007669"/>
    <property type="project" value="UniProtKB-SubCell"/>
</dbReference>
<dbReference type="AlphaFoldDB" id="A0A926UTC9"/>
<reference evidence="15" key="1">
    <citation type="journal article" date="2015" name="ISME J.">
        <title>Draft Genome Sequence of Streptomyces incarnatus NRRL8089, which Produces the Nucleoside Antibiotic Sinefungin.</title>
        <authorList>
            <person name="Oshima K."/>
            <person name="Hattori M."/>
            <person name="Shimizu H."/>
            <person name="Fukuda K."/>
            <person name="Nemoto M."/>
            <person name="Inagaki K."/>
            <person name="Tamura T."/>
        </authorList>
    </citation>
    <scope>NUCLEOTIDE SEQUENCE</scope>
    <source>
        <strain evidence="15">FACHB-1277</strain>
    </source>
</reference>
<keyword evidence="14" id="KW-0175">Coiled coil</keyword>
<reference evidence="15" key="2">
    <citation type="submission" date="2020-08" db="EMBL/GenBank/DDBJ databases">
        <authorList>
            <person name="Chen M."/>
            <person name="Teng W."/>
            <person name="Zhao L."/>
            <person name="Hu C."/>
            <person name="Zhou Y."/>
            <person name="Han B."/>
            <person name="Song L."/>
            <person name="Shu W."/>
        </authorList>
    </citation>
    <scope>NUCLEOTIDE SEQUENCE</scope>
    <source>
        <strain evidence="15">FACHB-1277</strain>
    </source>
</reference>
<evidence type="ECO:0000256" key="5">
    <source>
        <dbReference type="ARBA" id="ARBA00022781"/>
    </source>
</evidence>
<proteinExistence type="inferred from homology"/>
<comment type="function">
    <text evidence="10 12">F(1)F(0) ATP synthase produces ATP from ADP in the presence of a proton or sodium gradient. F-type ATPases consist of two structural domains, F(1) containing the extramembraneous catalytic core and F(0) containing the membrane proton channel, linked together by a central stalk and a peripheral stalk. During catalysis, ATP synthesis in the catalytic domain of F(1) is coupled via a rotary mechanism of the central stalk subunits to proton translocation.</text>
</comment>
<evidence type="ECO:0000256" key="2">
    <source>
        <dbReference type="ARBA" id="ARBA00022448"/>
    </source>
</evidence>
<dbReference type="SUPFAM" id="SSF81573">
    <property type="entry name" value="F1F0 ATP synthase subunit B, membrane domain"/>
    <property type="match status" value="1"/>
</dbReference>
<evidence type="ECO:0000256" key="12">
    <source>
        <dbReference type="HAMAP-Rule" id="MF_01399"/>
    </source>
</evidence>
<keyword evidence="3 12" id="KW-0138">CF(0)</keyword>
<evidence type="ECO:0000256" key="1">
    <source>
        <dbReference type="ARBA" id="ARBA00005513"/>
    </source>
</evidence>
<comment type="subcellular location">
    <subcellularLocation>
        <location evidence="12">Cellular thylakoid membrane</location>
        <topology evidence="12">Single-pass membrane protein</topology>
    </subcellularLocation>
    <subcellularLocation>
        <location evidence="11">Endomembrane system</location>
        <topology evidence="11">Single-pass membrane protein</topology>
    </subcellularLocation>
</comment>
<dbReference type="HAMAP" id="MF_01398">
    <property type="entry name" value="ATP_synth_b_bprime"/>
    <property type="match status" value="1"/>
</dbReference>
<feature type="transmembrane region" description="Helical" evidence="12">
    <location>
        <begin position="26"/>
        <end position="49"/>
    </location>
</feature>
<keyword evidence="6 12" id="KW-1133">Transmembrane helix</keyword>
<gene>
    <name evidence="12" type="primary">atpF2</name>
    <name evidence="12" type="synonym">atpG</name>
    <name evidence="15" type="ORF">H6F44_06165</name>
</gene>
<evidence type="ECO:0000256" key="8">
    <source>
        <dbReference type="ARBA" id="ARBA00023136"/>
    </source>
</evidence>
<comment type="caution">
    <text evidence="15">The sequence shown here is derived from an EMBL/GenBank/DDBJ whole genome shotgun (WGS) entry which is preliminary data.</text>
</comment>
<dbReference type="RefSeq" id="WP_190350078.1">
    <property type="nucleotide sequence ID" value="NZ_JACJPY010000012.1"/>
</dbReference>
<keyword evidence="7 12" id="KW-0406">Ion transport</keyword>
<name>A0A926UTC9_9CYAN</name>
<comment type="similarity">
    <text evidence="1 12 13">Belongs to the ATPase B chain family.</text>
</comment>
<dbReference type="PANTHER" id="PTHR33445:SF2">
    <property type="entry name" value="ATP SYNTHASE SUBUNIT B', CHLOROPLASTIC"/>
    <property type="match status" value="1"/>
</dbReference>
<dbReference type="EMBL" id="JACJPY010000012">
    <property type="protein sequence ID" value="MBD2149710.1"/>
    <property type="molecule type" value="Genomic_DNA"/>
</dbReference>
<dbReference type="InterPro" id="IPR034679">
    <property type="entry name" value="ATP_synth_b"/>
</dbReference>
<evidence type="ECO:0000256" key="4">
    <source>
        <dbReference type="ARBA" id="ARBA00022692"/>
    </source>
</evidence>
<evidence type="ECO:0000256" key="13">
    <source>
        <dbReference type="RuleBase" id="RU003848"/>
    </source>
</evidence>
<dbReference type="Proteomes" id="UP000631421">
    <property type="component" value="Unassembled WGS sequence"/>
</dbReference>
<protein>
    <recommendedName>
        <fullName evidence="12">ATP synthase subunit b'</fullName>
    </recommendedName>
    <alternativeName>
        <fullName evidence="12">ATP synthase F(0) sector subunit b'</fullName>
    </alternativeName>
    <alternativeName>
        <fullName evidence="12">ATPase subunit II</fullName>
    </alternativeName>
    <alternativeName>
        <fullName evidence="12">F-type ATPase subunit b'</fullName>
        <shortName evidence="12">F-ATPase subunit b'</shortName>
    </alternativeName>
</protein>
<comment type="subunit">
    <text evidence="12">F-type ATPases have 2 components, F(1) - the catalytic core - and F(0) - the membrane proton channel. F(1) has five subunits: alpha(3), beta(3), gamma(1), delta(1), epsilon(1). F(0) has four main subunits: a(1), b(1), b'(1) and c(10-14). The alpha and beta chains form an alternating ring which encloses part of the gamma chain. F(1) is attached to F(0) by a central stalk formed by the gamma and epsilon chains, while a peripheral stalk is formed by the delta, b and b' chains.</text>
</comment>
<dbReference type="PANTHER" id="PTHR33445">
    <property type="entry name" value="ATP SYNTHASE SUBUNIT B', CHLOROPLASTIC"/>
    <property type="match status" value="1"/>
</dbReference>
<dbReference type="GO" id="GO:0046933">
    <property type="term" value="F:proton-transporting ATP synthase activity, rotational mechanism"/>
    <property type="evidence" value="ECO:0007669"/>
    <property type="project" value="UniProtKB-UniRule"/>
</dbReference>
<evidence type="ECO:0000256" key="9">
    <source>
        <dbReference type="ARBA" id="ARBA00023310"/>
    </source>
</evidence>
<feature type="coiled-coil region" evidence="14">
    <location>
        <begin position="67"/>
        <end position="138"/>
    </location>
</feature>
<keyword evidence="16" id="KW-1185">Reference proteome</keyword>
<evidence type="ECO:0000256" key="10">
    <source>
        <dbReference type="ARBA" id="ARBA00025198"/>
    </source>
</evidence>
<evidence type="ECO:0000256" key="7">
    <source>
        <dbReference type="ARBA" id="ARBA00023065"/>
    </source>
</evidence>
<dbReference type="HAMAP" id="MF_01399">
    <property type="entry name" value="ATP_synth_bprime"/>
    <property type="match status" value="1"/>
</dbReference>
<dbReference type="InterPro" id="IPR002146">
    <property type="entry name" value="ATP_synth_b/b'su_bac/chlpt"/>
</dbReference>
<dbReference type="NCBIfam" id="NF005607">
    <property type="entry name" value="PRK07353.1"/>
    <property type="match status" value="1"/>
</dbReference>
<accession>A0A926UTC9</accession>
<dbReference type="GO" id="GO:0045259">
    <property type="term" value="C:proton-transporting ATP synthase complex"/>
    <property type="evidence" value="ECO:0007669"/>
    <property type="project" value="UniProtKB-KW"/>
</dbReference>
<keyword evidence="4 12" id="KW-0812">Transmembrane</keyword>
<dbReference type="CDD" id="cd06503">
    <property type="entry name" value="ATP-synt_Fo_b"/>
    <property type="match status" value="1"/>
</dbReference>
<dbReference type="GO" id="GO:0031676">
    <property type="term" value="C:plasma membrane-derived thylakoid membrane"/>
    <property type="evidence" value="ECO:0007669"/>
    <property type="project" value="UniProtKB-SubCell"/>
</dbReference>
<comment type="function">
    <text evidence="12">Component of the F(0) channel, it forms part of the peripheral stalk, linking F(1) to F(0). The b'-subunit is a diverged and duplicated form of b found in plants and photosynthetic bacteria.</text>
</comment>
<dbReference type="Pfam" id="PF00430">
    <property type="entry name" value="ATP-synt_B"/>
    <property type="match status" value="1"/>
</dbReference>
<evidence type="ECO:0000256" key="6">
    <source>
        <dbReference type="ARBA" id="ARBA00022989"/>
    </source>
</evidence>
<evidence type="ECO:0000256" key="14">
    <source>
        <dbReference type="SAM" id="Coils"/>
    </source>
</evidence>
<keyword evidence="9 12" id="KW-0066">ATP synthesis</keyword>
<evidence type="ECO:0000313" key="16">
    <source>
        <dbReference type="Proteomes" id="UP000631421"/>
    </source>
</evidence>
<evidence type="ECO:0000313" key="15">
    <source>
        <dbReference type="EMBL" id="MBD2149710.1"/>
    </source>
</evidence>
<keyword evidence="2 12" id="KW-0813">Transport</keyword>
<organism evidence="15 16">
    <name type="scientific">Pseudanabaena cinerea FACHB-1277</name>
    <dbReference type="NCBI Taxonomy" id="2949581"/>
    <lineage>
        <taxon>Bacteria</taxon>
        <taxon>Bacillati</taxon>
        <taxon>Cyanobacteriota</taxon>
        <taxon>Cyanophyceae</taxon>
        <taxon>Pseudanabaenales</taxon>
        <taxon>Pseudanabaenaceae</taxon>
        <taxon>Pseudanabaena</taxon>
        <taxon>Pseudanabaena cinerea</taxon>
    </lineage>
</organism>
<keyword evidence="5 12" id="KW-0375">Hydrogen ion transport</keyword>
<sequence>MTIWNLFSTVLVAAEAVEHKGGLFDINATLPIMAVQFVVFVALLNVVFFKPLTKAIDDRDDYVREQIIAAKERLEKAELVVKQYEQELASARKATQNVLTTAQSEANKIRKERIDAAMAEAQSKVASAKAEIEKQKQNATASLDAEVESLSRQVLEKLLGNLVKS</sequence>
<keyword evidence="8 12" id="KW-0472">Membrane</keyword>
<evidence type="ECO:0000256" key="11">
    <source>
        <dbReference type="ARBA" id="ARBA00037847"/>
    </source>
</evidence>
<dbReference type="GO" id="GO:0046961">
    <property type="term" value="F:proton-transporting ATPase activity, rotational mechanism"/>
    <property type="evidence" value="ECO:0007669"/>
    <property type="project" value="TreeGrafter"/>
</dbReference>
<evidence type="ECO:0000256" key="3">
    <source>
        <dbReference type="ARBA" id="ARBA00022547"/>
    </source>
</evidence>
<keyword evidence="12" id="KW-0793">Thylakoid</keyword>